<dbReference type="PANTHER" id="PTHR34218:SF4">
    <property type="entry name" value="ACYL-HOMOSERINE LACTONE ACYLASE QUIP"/>
    <property type="match status" value="1"/>
</dbReference>
<proteinExistence type="inferred from homology"/>
<dbReference type="SUPFAM" id="SSF56235">
    <property type="entry name" value="N-terminal nucleophile aminohydrolases (Ntn hydrolases)"/>
    <property type="match status" value="1"/>
</dbReference>
<dbReference type="EC" id="3.5.1.11" evidence="7"/>
<keyword evidence="8" id="KW-1185">Reference proteome</keyword>
<dbReference type="AlphaFoldDB" id="A0A7W6RYC0"/>
<evidence type="ECO:0000256" key="6">
    <source>
        <dbReference type="SAM" id="Phobius"/>
    </source>
</evidence>
<keyword evidence="6" id="KW-0472">Membrane</keyword>
<dbReference type="PIRSF" id="PIRSF001227">
    <property type="entry name" value="Pen_acylase"/>
    <property type="match status" value="1"/>
</dbReference>
<feature type="transmembrane region" description="Helical" evidence="6">
    <location>
        <begin position="9"/>
        <end position="32"/>
    </location>
</feature>
<comment type="caution">
    <text evidence="7">The sequence shown here is derived from an EMBL/GenBank/DDBJ whole genome shotgun (WGS) entry which is preliminary data.</text>
</comment>
<protein>
    <submittedName>
        <fullName evidence="7">Penicillin amidase</fullName>
        <ecNumber evidence="7">3.5.1.11</ecNumber>
    </submittedName>
</protein>
<keyword evidence="6" id="KW-1133">Transmembrane helix</keyword>
<dbReference type="Proteomes" id="UP000555728">
    <property type="component" value="Unassembled WGS sequence"/>
</dbReference>
<feature type="binding site" evidence="5">
    <location>
        <position position="193"/>
    </location>
    <ligand>
        <name>Ca(2+)</name>
        <dbReference type="ChEBI" id="CHEBI:29108"/>
    </ligand>
</feature>
<comment type="cofactor">
    <cofactor evidence="5">
        <name>Ca(2+)</name>
        <dbReference type="ChEBI" id="CHEBI:29108"/>
    </cofactor>
    <text evidence="5">Binds 1 Ca(2+) ion per dimer.</text>
</comment>
<evidence type="ECO:0000256" key="3">
    <source>
        <dbReference type="ARBA" id="ARBA00023145"/>
    </source>
</evidence>
<accession>A0A7W6RYC0</accession>
<keyword evidence="5" id="KW-0479">Metal-binding</keyword>
<dbReference type="GO" id="GO:0008953">
    <property type="term" value="F:penicillin amidase activity"/>
    <property type="evidence" value="ECO:0007669"/>
    <property type="project" value="UniProtKB-EC"/>
</dbReference>
<dbReference type="InterPro" id="IPR014395">
    <property type="entry name" value="Pen/GL7ACA/AHL_acylase"/>
</dbReference>
<dbReference type="GO" id="GO:0017000">
    <property type="term" value="P:antibiotic biosynthetic process"/>
    <property type="evidence" value="ECO:0007669"/>
    <property type="project" value="InterPro"/>
</dbReference>
<feature type="binding site" evidence="5">
    <location>
        <position position="332"/>
    </location>
    <ligand>
        <name>Ca(2+)</name>
        <dbReference type="ChEBI" id="CHEBI:29108"/>
    </ligand>
</feature>
<dbReference type="InterPro" id="IPR002692">
    <property type="entry name" value="S45"/>
</dbReference>
<organism evidence="7 8">
    <name type="scientific">Roseospira goensis</name>
    <dbReference type="NCBI Taxonomy" id="391922"/>
    <lineage>
        <taxon>Bacteria</taxon>
        <taxon>Pseudomonadati</taxon>
        <taxon>Pseudomonadota</taxon>
        <taxon>Alphaproteobacteria</taxon>
        <taxon>Rhodospirillales</taxon>
        <taxon>Rhodospirillaceae</taxon>
        <taxon>Roseospira</taxon>
    </lineage>
</organism>
<evidence type="ECO:0000313" key="8">
    <source>
        <dbReference type="Proteomes" id="UP000555728"/>
    </source>
</evidence>
<dbReference type="InterPro" id="IPR043147">
    <property type="entry name" value="Penicillin_amidase_A-knob"/>
</dbReference>
<dbReference type="Gene3D" id="3.60.20.10">
    <property type="entry name" value="Glutamine Phosphoribosylpyrophosphate, subunit 1, domain 1"/>
    <property type="match status" value="1"/>
</dbReference>
<dbReference type="Gene3D" id="1.10.439.10">
    <property type="entry name" value="Penicillin Amidohydrolase, domain 1"/>
    <property type="match status" value="1"/>
</dbReference>
<dbReference type="PANTHER" id="PTHR34218">
    <property type="entry name" value="PEPTIDASE S45 PENICILLIN AMIDASE"/>
    <property type="match status" value="1"/>
</dbReference>
<dbReference type="RefSeq" id="WP_184432530.1">
    <property type="nucleotide sequence ID" value="NZ_JACIGI010000006.1"/>
</dbReference>
<keyword evidence="6" id="KW-0812">Transmembrane</keyword>
<evidence type="ECO:0000256" key="5">
    <source>
        <dbReference type="PIRSR" id="PIRSR001227-2"/>
    </source>
</evidence>
<dbReference type="Gene3D" id="1.10.1400.10">
    <property type="match status" value="1"/>
</dbReference>
<keyword evidence="5" id="KW-0106">Calcium</keyword>
<evidence type="ECO:0000313" key="7">
    <source>
        <dbReference type="EMBL" id="MBB4285397.1"/>
    </source>
</evidence>
<evidence type="ECO:0000256" key="1">
    <source>
        <dbReference type="ARBA" id="ARBA00006586"/>
    </source>
</evidence>
<gene>
    <name evidence="7" type="ORF">GGD88_001114</name>
</gene>
<evidence type="ECO:0000256" key="4">
    <source>
        <dbReference type="PIRSR" id="PIRSR001227-1"/>
    </source>
</evidence>
<dbReference type="InterPro" id="IPR023343">
    <property type="entry name" value="Penicillin_amidase_dom1"/>
</dbReference>
<reference evidence="7 8" key="1">
    <citation type="submission" date="2020-08" db="EMBL/GenBank/DDBJ databases">
        <title>Genome sequencing of Purple Non-Sulfur Bacteria from various extreme environments.</title>
        <authorList>
            <person name="Mayer M."/>
        </authorList>
    </citation>
    <scope>NUCLEOTIDE SEQUENCE [LARGE SCALE GENOMIC DNA]</scope>
    <source>
        <strain evidence="7 8">JA135</strain>
    </source>
</reference>
<dbReference type="CDD" id="cd03747">
    <property type="entry name" value="Ntn_PGA_like"/>
    <property type="match status" value="1"/>
</dbReference>
<comment type="similarity">
    <text evidence="1">Belongs to the peptidase S45 family.</text>
</comment>
<dbReference type="Pfam" id="PF01804">
    <property type="entry name" value="Penicil_amidase"/>
    <property type="match status" value="1"/>
</dbReference>
<dbReference type="InterPro" id="IPR029055">
    <property type="entry name" value="Ntn_hydrolases_N"/>
</dbReference>
<evidence type="ECO:0000256" key="2">
    <source>
        <dbReference type="ARBA" id="ARBA00022801"/>
    </source>
</evidence>
<feature type="binding site" evidence="5">
    <location>
        <position position="329"/>
    </location>
    <ligand>
        <name>Ca(2+)</name>
        <dbReference type="ChEBI" id="CHEBI:29108"/>
    </ligand>
</feature>
<sequence>MLKWLGRTLAVLIGLGVGAVVALVGFGVVTVWRTLPPAEATVALGDALAAPVEVIRDAHGIPTIRAQSLRDATVALGYLHAQDRLWQMEAMRRLGAGRMAEVLGAPVVGLDRFMRTLGLYRAAEAQWTILDEETRAAARAYAAGVNALIADPPGGLPVAFRLAFHAPEPWTPVDSMVWQRFMGLQLSGNWHDELLTLRLLGRFDRDAVTTLMRTEPEARPAITTAAAGVPTPTPLPDAVLARLAAATPAPVRPTLASNAWAVAPPHTASGGAMLASDPHLGYQAPIRWYLVRIETPDGVLEGATVPGVPFVVIGHNGRLAWGFTTTHSDTIDLYRERVSGGGATYERPGGPVAFVEREETIRVRFGADETVRVRQTVHGPVVSDLGWGPMQAAMQGPAGSEVLALAAAALYPDDTTPDALRRLNRAGSLDEARAALALWDAPQQNILLADADGRIAMVSPGRVPARAPGHFGLIPAEGWTGAMDWLDWVPRAALPETIDPPAGRVLNANNRIHPPGVPMPMARQFPEPYRAARLAARLAQMPAADVDAMAALQMDAVSPMAADLLPLLLEAAAAGTPRHAEAPAALAALRAWTPPVMDAAAPEPLIAAVWMETLTARLFRDDLGEAYDAWARRPRPLPVRQAVTEDRDWCDDRTTPASETCAAVVAAALDDTLAWIADETGGPALEARWGDVHRARIRHELFRYVPGVAWLTGMTAPVDGGPFTLNRGGHSGLDGSPPFAHVHGAGLRAVIDFGADPAGGSVRGRYVIATGQSGNPLSPHYRDQFEPWRRGVLLEIGAGAPTGTLTLTP</sequence>
<dbReference type="GO" id="GO:0046872">
    <property type="term" value="F:metal ion binding"/>
    <property type="evidence" value="ECO:0007669"/>
    <property type="project" value="UniProtKB-KW"/>
</dbReference>
<feature type="active site" description="Nucleophile" evidence="4">
    <location>
        <position position="257"/>
    </location>
</feature>
<name>A0A7W6RYC0_9PROT</name>
<keyword evidence="3" id="KW-0865">Zymogen</keyword>
<dbReference type="InterPro" id="IPR043146">
    <property type="entry name" value="Penicillin_amidase_N_B-knob"/>
</dbReference>
<dbReference type="EMBL" id="JACIGI010000006">
    <property type="protein sequence ID" value="MBB4285397.1"/>
    <property type="molecule type" value="Genomic_DNA"/>
</dbReference>
<keyword evidence="2 7" id="KW-0378">Hydrolase</keyword>
<dbReference type="Gene3D" id="2.30.120.10">
    <property type="match status" value="1"/>
</dbReference>